<evidence type="ECO:0000259" key="4">
    <source>
        <dbReference type="PROSITE" id="PS50222"/>
    </source>
</evidence>
<proteinExistence type="predicted"/>
<dbReference type="Pfam" id="PF08030">
    <property type="entry name" value="NAD_binding_6"/>
    <property type="match status" value="1"/>
</dbReference>
<dbReference type="InterPro" id="IPR039261">
    <property type="entry name" value="FNR_nucleotide-bd"/>
</dbReference>
<feature type="region of interest" description="Disordered" evidence="2">
    <location>
        <begin position="25"/>
        <end position="187"/>
    </location>
</feature>
<feature type="compositionally biased region" description="Basic and acidic residues" evidence="2">
    <location>
        <begin position="102"/>
        <end position="115"/>
    </location>
</feature>
<dbReference type="InterPro" id="IPR013121">
    <property type="entry name" value="Fe_red_NAD-bd_6"/>
</dbReference>
<feature type="compositionally biased region" description="Low complexity" evidence="2">
    <location>
        <begin position="206"/>
        <end position="232"/>
    </location>
</feature>
<sequence>MTVTELCSAEDSGDYDNQRGLLARTYPLPPVPMRPRHLASQAEKGKHAEIEASFNFSIENQAQAQDAEIQQASIERARRLGPDGPAPHPPDPARVDVAASDSLRRSSDGSDRGEGDVEAPPPTYRPSRKPRQQQPALEGRVCSVGDGGDDGEHDIESGRAASDGVVKSFRMGRSGSESGSEHVRSQTDGRLALLEMSRMPTRRISNAAESTLSEESAETSGAASSITSTSSALDHTTRTIKTASTSMRPKYNRRASNHLAASVRMDQLRILQTQLALMIEDAEVDDGSNDSSLENSLRRASDILRRSSDGSDRGECDVEAPPPTYRPSRKPRQQQPALEGSVCSVGDGGGGDGEHDIESGRAASDGVIKSFRMGRSGSEHVRSQPVAAEVVDGRLAQLEMSRMPTRRISNAAESTLSEESAETSGAASSITSTSSALDHTTRTIKTASTSGSNSLERPSRLRRRFKSSSPSRSPSNSRSKSPLKKGKRNRSKTPAQRTFPIFGGRRKTSNAAREETLPSYEFLLQNEGGSKEEGSLLPNTKWWHGVFFFSLVAFLACIVTLWAPYPIGARMLSAQVAEMPWSNGCQGIDTCICPRETICADDLLSMIFLTIARCSAWFDYPLYMLMFLSKANNLNHALQRTALRVFVNFSDQHKVHSLFGVIVAIESTSHAFFHTLRWARRKNDIQLLWMSKTGVTGMIAMTFLPLIVLPMTVPFLKKRMRFEWRKYLHYLSILWAVALMCHAPQRIFWMIGVPLFIYAADKLVEGMFKTHLIENCHFQRLGETSCIVEFENPSGFGKQNSAYVYLMLPWLSRYQYHAFTVFPSSKPNHSTCCIYKTGDWTGELLRNIAVPAHKPAFVVGPYLSPFSSPAMDSENLVAVASGIGVTPAFSLIRQYSLTSRRLNLVWICRDPGLVEHWIQNINFGKNGYVLIYYTGKERKLIIPNSLPSNVLIFNGRPDLERTISGIIHAIASGEGLPEEMSKKVVTQTPAELRSKLLLEKALSLYSFDQLYEYTAKASNYYNDTGEELVNMLNYQGVLSTMRHLLGGDAARVEKRIVENFERVDSDGDCLVDHSQFKEFFDLMLMTDGNEEAESLENARSGIKKMSMCQDIFESGTGIAKDESKDEFGIMQYLRGDANGRFQSKNWSMLYCGGSQPVLDSLETYKKKYGIKLSVEKFDW</sequence>
<keyword evidence="3" id="KW-0472">Membrane</keyword>
<dbReference type="Proteomes" id="UP000266841">
    <property type="component" value="Unassembled WGS sequence"/>
</dbReference>
<feature type="transmembrane region" description="Helical" evidence="3">
    <location>
        <begin position="658"/>
        <end position="676"/>
    </location>
</feature>
<dbReference type="InterPro" id="IPR050369">
    <property type="entry name" value="RBOH/FRE"/>
</dbReference>
<feature type="transmembrane region" description="Helical" evidence="3">
    <location>
        <begin position="728"/>
        <end position="749"/>
    </location>
</feature>
<feature type="compositionally biased region" description="Low complexity" evidence="2">
    <location>
        <begin position="58"/>
        <end position="74"/>
    </location>
</feature>
<dbReference type="OrthoDB" id="48134at2759"/>
<feature type="transmembrane region" description="Helical" evidence="3">
    <location>
        <begin position="696"/>
        <end position="716"/>
    </location>
</feature>
<accession>K0S9N3</accession>
<feature type="compositionally biased region" description="Low complexity" evidence="2">
    <location>
        <begin position="168"/>
        <end position="178"/>
    </location>
</feature>
<keyword evidence="6" id="KW-1185">Reference proteome</keyword>
<comment type="caution">
    <text evidence="5">The sequence shown here is derived from an EMBL/GenBank/DDBJ whole genome shotgun (WGS) entry which is preliminary data.</text>
</comment>
<evidence type="ECO:0000313" key="5">
    <source>
        <dbReference type="EMBL" id="EJK55472.1"/>
    </source>
</evidence>
<feature type="compositionally biased region" description="Basic residues" evidence="2">
    <location>
        <begin position="481"/>
        <end position="491"/>
    </location>
</feature>
<feature type="domain" description="EF-hand" evidence="4">
    <location>
        <begin position="1051"/>
        <end position="1086"/>
    </location>
</feature>
<dbReference type="GO" id="GO:0005509">
    <property type="term" value="F:calcium ion binding"/>
    <property type="evidence" value="ECO:0007669"/>
    <property type="project" value="InterPro"/>
</dbReference>
<name>K0S9N3_THAOC</name>
<protein>
    <recommendedName>
        <fullName evidence="4">EF-hand domain-containing protein</fullName>
    </recommendedName>
</protein>
<feature type="transmembrane region" description="Helical" evidence="3">
    <location>
        <begin position="542"/>
        <end position="563"/>
    </location>
</feature>
<dbReference type="EMBL" id="AGNL01033960">
    <property type="protein sequence ID" value="EJK55472.1"/>
    <property type="molecule type" value="Genomic_DNA"/>
</dbReference>
<feature type="compositionally biased region" description="Basic and acidic residues" evidence="2">
    <location>
        <begin position="296"/>
        <end position="316"/>
    </location>
</feature>
<keyword evidence="1" id="KW-0560">Oxidoreductase</keyword>
<feature type="compositionally biased region" description="Low complexity" evidence="2">
    <location>
        <begin position="409"/>
        <end position="436"/>
    </location>
</feature>
<organism evidence="5 6">
    <name type="scientific">Thalassiosira oceanica</name>
    <name type="common">Marine diatom</name>
    <dbReference type="NCBI Taxonomy" id="159749"/>
    <lineage>
        <taxon>Eukaryota</taxon>
        <taxon>Sar</taxon>
        <taxon>Stramenopiles</taxon>
        <taxon>Ochrophyta</taxon>
        <taxon>Bacillariophyta</taxon>
        <taxon>Coscinodiscophyceae</taxon>
        <taxon>Thalassiosirophycidae</taxon>
        <taxon>Thalassiosirales</taxon>
        <taxon>Thalassiosiraceae</taxon>
        <taxon>Thalassiosira</taxon>
    </lineage>
</organism>
<keyword evidence="3" id="KW-0812">Transmembrane</keyword>
<evidence type="ECO:0000256" key="3">
    <source>
        <dbReference type="SAM" id="Phobius"/>
    </source>
</evidence>
<gene>
    <name evidence="5" type="ORF">THAOC_24795</name>
</gene>
<dbReference type="PROSITE" id="PS50222">
    <property type="entry name" value="EF_HAND_2"/>
    <property type="match status" value="1"/>
</dbReference>
<dbReference type="PANTHER" id="PTHR11972">
    <property type="entry name" value="NADPH OXIDASE"/>
    <property type="match status" value="1"/>
</dbReference>
<dbReference type="PANTHER" id="PTHR11972:SF153">
    <property type="entry name" value="SUPEROXIDE-GENERATING NADPH OXIDASE HEAVY CHAIN SUBUNIT A"/>
    <property type="match status" value="1"/>
</dbReference>
<feature type="compositionally biased region" description="Low complexity" evidence="2">
    <location>
        <begin position="467"/>
        <end position="480"/>
    </location>
</feature>
<evidence type="ECO:0000256" key="1">
    <source>
        <dbReference type="ARBA" id="ARBA00023002"/>
    </source>
</evidence>
<evidence type="ECO:0000256" key="2">
    <source>
        <dbReference type="SAM" id="MobiDB-lite"/>
    </source>
</evidence>
<feature type="region of interest" description="Disordered" evidence="2">
    <location>
        <begin position="1"/>
        <end position="20"/>
    </location>
</feature>
<feature type="region of interest" description="Disordered" evidence="2">
    <location>
        <begin position="284"/>
        <end position="365"/>
    </location>
</feature>
<feature type="region of interest" description="Disordered" evidence="2">
    <location>
        <begin position="206"/>
        <end position="252"/>
    </location>
</feature>
<dbReference type="GO" id="GO:0016491">
    <property type="term" value="F:oxidoreductase activity"/>
    <property type="evidence" value="ECO:0007669"/>
    <property type="project" value="UniProtKB-KW"/>
</dbReference>
<dbReference type="eggNOG" id="KOG0039">
    <property type="taxonomic scope" value="Eukaryota"/>
</dbReference>
<dbReference type="Gene3D" id="3.40.50.80">
    <property type="entry name" value="Nucleotide-binding domain of ferredoxin-NADP reductase (FNR) module"/>
    <property type="match status" value="1"/>
</dbReference>
<dbReference type="SUPFAM" id="SSF52343">
    <property type="entry name" value="Ferredoxin reductase-like, C-terminal NADP-linked domain"/>
    <property type="match status" value="1"/>
</dbReference>
<reference evidence="5 6" key="1">
    <citation type="journal article" date="2012" name="Genome Biol.">
        <title>Genome and low-iron response of an oceanic diatom adapted to chronic iron limitation.</title>
        <authorList>
            <person name="Lommer M."/>
            <person name="Specht M."/>
            <person name="Roy A.S."/>
            <person name="Kraemer L."/>
            <person name="Andreson R."/>
            <person name="Gutowska M.A."/>
            <person name="Wolf J."/>
            <person name="Bergner S.V."/>
            <person name="Schilhabel M.B."/>
            <person name="Klostermeier U.C."/>
            <person name="Beiko R.G."/>
            <person name="Rosenstiel P."/>
            <person name="Hippler M."/>
            <person name="Laroche J."/>
        </authorList>
    </citation>
    <scope>NUCLEOTIDE SEQUENCE [LARGE SCALE GENOMIC DNA]</scope>
    <source>
        <strain evidence="5 6">CCMP1005</strain>
    </source>
</reference>
<feature type="region of interest" description="Disordered" evidence="2">
    <location>
        <begin position="401"/>
        <end position="512"/>
    </location>
</feature>
<dbReference type="GO" id="GO:0005886">
    <property type="term" value="C:plasma membrane"/>
    <property type="evidence" value="ECO:0007669"/>
    <property type="project" value="TreeGrafter"/>
</dbReference>
<dbReference type="InterPro" id="IPR002048">
    <property type="entry name" value="EF_hand_dom"/>
</dbReference>
<dbReference type="AlphaFoldDB" id="K0S9N3"/>
<evidence type="ECO:0000313" key="6">
    <source>
        <dbReference type="Proteomes" id="UP000266841"/>
    </source>
</evidence>
<keyword evidence="3" id="KW-1133">Transmembrane helix</keyword>
<dbReference type="CDD" id="cd06186">
    <property type="entry name" value="NOX_Duox_like_FAD_NADP"/>
    <property type="match status" value="1"/>
</dbReference>